<protein>
    <submittedName>
        <fullName evidence="2">SLC12A transporter C-terminal domain-containing protein</fullName>
    </submittedName>
</protein>
<evidence type="ECO:0000313" key="2">
    <source>
        <dbReference type="WBParaSite" id="ES5_v2.g22007.t1"/>
    </source>
</evidence>
<name>A0AC34FYC1_9BILA</name>
<evidence type="ECO:0000313" key="1">
    <source>
        <dbReference type="Proteomes" id="UP000887579"/>
    </source>
</evidence>
<organism evidence="1 2">
    <name type="scientific">Panagrolaimus sp. ES5</name>
    <dbReference type="NCBI Taxonomy" id="591445"/>
    <lineage>
        <taxon>Eukaryota</taxon>
        <taxon>Metazoa</taxon>
        <taxon>Ecdysozoa</taxon>
        <taxon>Nematoda</taxon>
        <taxon>Chromadorea</taxon>
        <taxon>Rhabditida</taxon>
        <taxon>Tylenchina</taxon>
        <taxon>Panagrolaimomorpha</taxon>
        <taxon>Panagrolaimoidea</taxon>
        <taxon>Panagrolaimidae</taxon>
        <taxon>Panagrolaimus</taxon>
    </lineage>
</organism>
<dbReference type="Proteomes" id="UP000887579">
    <property type="component" value="Unplaced"/>
</dbReference>
<reference evidence="2" key="1">
    <citation type="submission" date="2022-11" db="UniProtKB">
        <authorList>
            <consortium name="WormBaseParasite"/>
        </authorList>
    </citation>
    <scope>IDENTIFICATION</scope>
</reference>
<accession>A0AC34FYC1</accession>
<dbReference type="WBParaSite" id="ES5_v2.g22007.t1">
    <property type="protein sequence ID" value="ES5_v2.g22007.t1"/>
    <property type="gene ID" value="ES5_v2.g22007"/>
</dbReference>
<sequence>MIEPCRCHITDKNYQEGMITGAELASQKDKTQRQLRISELLKQHSSESDLIVLTLPVPRKGLIRSFLYMPWIDMMTKNLPPTLLVRGNLTSFLTFYS</sequence>
<proteinExistence type="predicted"/>